<evidence type="ECO:0000256" key="4">
    <source>
        <dbReference type="ARBA" id="ARBA00022525"/>
    </source>
</evidence>
<organism evidence="7 8">
    <name type="scientific">Vibrio ulleungensis</name>
    <dbReference type="NCBI Taxonomy" id="2807619"/>
    <lineage>
        <taxon>Bacteria</taxon>
        <taxon>Pseudomonadati</taxon>
        <taxon>Pseudomonadota</taxon>
        <taxon>Gammaproteobacteria</taxon>
        <taxon>Vibrionales</taxon>
        <taxon>Vibrionaceae</taxon>
        <taxon>Vibrio</taxon>
    </lineage>
</organism>
<evidence type="ECO:0000256" key="1">
    <source>
        <dbReference type="ARBA" id="ARBA00004365"/>
    </source>
</evidence>
<evidence type="ECO:0000313" key="8">
    <source>
        <dbReference type="Proteomes" id="UP000809621"/>
    </source>
</evidence>
<dbReference type="RefSeq" id="WP_205157915.1">
    <property type="nucleotide sequence ID" value="NZ_JAFEUM010000002.1"/>
</dbReference>
<keyword evidence="5" id="KW-0975">Bacterial flagellum</keyword>
<keyword evidence="7" id="KW-0969">Cilium</keyword>
<evidence type="ECO:0000313" key="7">
    <source>
        <dbReference type="EMBL" id="MBM7036343.1"/>
    </source>
</evidence>
<dbReference type="Proteomes" id="UP000809621">
    <property type="component" value="Unassembled WGS sequence"/>
</dbReference>
<reference evidence="7 8" key="1">
    <citation type="submission" date="2021-02" db="EMBL/GenBank/DDBJ databases">
        <authorList>
            <person name="Park J.-S."/>
        </authorList>
    </citation>
    <scope>NUCLEOTIDE SEQUENCE [LARGE SCALE GENOMIC DNA]</scope>
    <source>
        <strain evidence="7 8">188UL20-2</strain>
    </source>
</reference>
<dbReference type="SUPFAM" id="SSF64518">
    <property type="entry name" value="Phase 1 flagellin"/>
    <property type="match status" value="1"/>
</dbReference>
<gene>
    <name evidence="7" type="primary">flgL</name>
    <name evidence="7" type="ORF">JQC93_07935</name>
</gene>
<keyword evidence="8" id="KW-1185">Reference proteome</keyword>
<keyword evidence="7" id="KW-0966">Cell projection</keyword>
<dbReference type="PANTHER" id="PTHR42792">
    <property type="entry name" value="FLAGELLIN"/>
    <property type="match status" value="1"/>
</dbReference>
<dbReference type="Gene3D" id="1.20.1330.10">
    <property type="entry name" value="f41 fragment of flagellin, N-terminal domain"/>
    <property type="match status" value="1"/>
</dbReference>
<name>A0ABS2HFL6_9VIBR</name>
<evidence type="ECO:0000256" key="2">
    <source>
        <dbReference type="ARBA" id="ARBA00004613"/>
    </source>
</evidence>
<dbReference type="NCBIfam" id="TIGR02550">
    <property type="entry name" value="flagell_flgL"/>
    <property type="match status" value="1"/>
</dbReference>
<comment type="caution">
    <text evidence="7">The sequence shown here is derived from an EMBL/GenBank/DDBJ whole genome shotgun (WGS) entry which is preliminary data.</text>
</comment>
<keyword evidence="7" id="KW-0282">Flagellum</keyword>
<dbReference type="Pfam" id="PF00669">
    <property type="entry name" value="Flagellin_N"/>
    <property type="match status" value="1"/>
</dbReference>
<evidence type="ECO:0000256" key="5">
    <source>
        <dbReference type="ARBA" id="ARBA00023143"/>
    </source>
</evidence>
<dbReference type="InterPro" id="IPR001492">
    <property type="entry name" value="Flagellin"/>
</dbReference>
<dbReference type="PANTHER" id="PTHR42792:SF1">
    <property type="entry name" value="FLAGELLAR HOOK-ASSOCIATED PROTEIN 3"/>
    <property type="match status" value="1"/>
</dbReference>
<dbReference type="InterPro" id="IPR013384">
    <property type="entry name" value="Flagell_FlgL"/>
</dbReference>
<proteinExistence type="inferred from homology"/>
<feature type="domain" description="Flagellin N-terminal" evidence="6">
    <location>
        <begin position="11"/>
        <end position="141"/>
    </location>
</feature>
<comment type="similarity">
    <text evidence="3">Belongs to the bacterial flagellin family.</text>
</comment>
<sequence>MINRVASFHNYQSVQNEHRRLESKVNYNQQQLASGKQLISPGDDPIATHYVQQVKQQDEQVNQFIDAIVLVRNRLEHKEVLISSAEQYSDQAKRSTMEMVNGALSPEDRQAHATQLQELSRNLLQLVNSQDETGNYTFAGTKPKTQPFFMDAAGKVSYAGDSYQRLMKISTNTEVATNEPGNKLFMEVVNPYGDYRPSYTLQSGSELQLANAQNLDAADTANYKVTFVAMPNGDFGYQLEQNGVAVKQDIYDPSQGIQFNDLSVTVKGLIQAGDSIELSPQKTFSVFDTFQDAVALAKESVSDASATAELHRATDEFQAAFGHLAKVRTSVGTRLSSLDVHEAQHEDFKLSLAKSKSRFEDLDYAKAVIDFNENQMALKASQTAFGKVKDLTLFNYI</sequence>
<keyword evidence="4" id="KW-0964">Secreted</keyword>
<protein>
    <submittedName>
        <fullName evidence="7">Flagellar hook-associated protein FlgL</fullName>
    </submittedName>
</protein>
<dbReference type="EMBL" id="JAFEUM010000002">
    <property type="protein sequence ID" value="MBM7036343.1"/>
    <property type="molecule type" value="Genomic_DNA"/>
</dbReference>
<dbReference type="InterPro" id="IPR001029">
    <property type="entry name" value="Flagellin_N"/>
</dbReference>
<comment type="subcellular location">
    <subcellularLocation>
        <location evidence="1">Bacterial flagellum</location>
    </subcellularLocation>
    <subcellularLocation>
        <location evidence="2">Secreted</location>
    </subcellularLocation>
</comment>
<evidence type="ECO:0000256" key="3">
    <source>
        <dbReference type="ARBA" id="ARBA00005709"/>
    </source>
</evidence>
<accession>A0ABS2HFL6</accession>
<evidence type="ECO:0000259" key="6">
    <source>
        <dbReference type="Pfam" id="PF00669"/>
    </source>
</evidence>